<dbReference type="Proteomes" id="UP000290289">
    <property type="component" value="Chromosome 6"/>
</dbReference>
<evidence type="ECO:0000313" key="2">
    <source>
        <dbReference type="Proteomes" id="UP000290289"/>
    </source>
</evidence>
<proteinExistence type="predicted"/>
<dbReference type="PANTHER" id="PTHR47778">
    <property type="entry name" value="BNAA05G14870D PROTEIN"/>
    <property type="match status" value="1"/>
</dbReference>
<sequence length="468" mass="51710">MAELARRRIKVLEDKGKQSFKTAMKVDLVIAGSAVCASWIDQYMDHFPAGASQIAWWIMENRREYFDRAKVVLNQVKTLVFLSESESKQWQDWCEEEKIQLRSLPVIVPLSINDELAFVAGIACSLNTPSASTEKMLEKRQLLRDSVRKEMGLTDNDMLVISLSSINPGKGQLLLLDSARLVIEEKPVKDDPKIKNPVHKRQAHSTLGRKHHLRALLQELNDDDEYHQMNCHCPRNLMSSALTFDVTHMRKVLSDKGGTLKQSVKFLIGSVGSRSNKVVNVKELLGFLSQHSNLSKSVLWTPATTRVAALYSAADVYVMNSQGLGGTFGRVTIEAMAFGLPVLGTEAGGTAVLHEAASQLPPETPIEDVMVPEDNYGCRRGKVVRGMGKARIHETGASSSRSNTAKVDALKAEVTHLRAEGELMKTCVRRVQELVQAIQMSGLQISLPAPHLAPLSTSEPSRPVDTQI</sequence>
<organism evidence="1 2">
    <name type="scientific">Malus domestica</name>
    <name type="common">Apple</name>
    <name type="synonym">Pyrus malus</name>
    <dbReference type="NCBI Taxonomy" id="3750"/>
    <lineage>
        <taxon>Eukaryota</taxon>
        <taxon>Viridiplantae</taxon>
        <taxon>Streptophyta</taxon>
        <taxon>Embryophyta</taxon>
        <taxon>Tracheophyta</taxon>
        <taxon>Spermatophyta</taxon>
        <taxon>Magnoliopsida</taxon>
        <taxon>eudicotyledons</taxon>
        <taxon>Gunneridae</taxon>
        <taxon>Pentapetalae</taxon>
        <taxon>rosids</taxon>
        <taxon>fabids</taxon>
        <taxon>Rosales</taxon>
        <taxon>Rosaceae</taxon>
        <taxon>Amygdaloideae</taxon>
        <taxon>Maleae</taxon>
        <taxon>Malus</taxon>
    </lineage>
</organism>
<evidence type="ECO:0008006" key="3">
    <source>
        <dbReference type="Google" id="ProtNLM"/>
    </source>
</evidence>
<dbReference type="STRING" id="3750.A0A498JJV2"/>
<dbReference type="PANTHER" id="PTHR47778:SF2">
    <property type="entry name" value="GLYCOSYL TRANSFERASE FAMILY 1 DOMAIN-CONTAINING PROTEIN"/>
    <property type="match status" value="1"/>
</dbReference>
<keyword evidence="2" id="KW-1185">Reference proteome</keyword>
<dbReference type="Pfam" id="PF16994">
    <property type="entry name" value="Glyco_trans_4_5"/>
    <property type="match status" value="1"/>
</dbReference>
<dbReference type="AlphaFoldDB" id="A0A498JJV2"/>
<gene>
    <name evidence="1" type="ORF">DVH24_008330</name>
</gene>
<protein>
    <recommendedName>
        <fullName evidence="3">Glycosyl transferase family 1 domain-containing protein</fullName>
    </recommendedName>
</protein>
<accession>A0A498JJV2</accession>
<reference evidence="1 2" key="1">
    <citation type="submission" date="2018-10" db="EMBL/GenBank/DDBJ databases">
        <title>A high-quality apple genome assembly.</title>
        <authorList>
            <person name="Hu J."/>
        </authorList>
    </citation>
    <scope>NUCLEOTIDE SEQUENCE [LARGE SCALE GENOMIC DNA]</scope>
    <source>
        <strain evidence="2">cv. HFTH1</strain>
        <tissue evidence="1">Young leaf</tissue>
    </source>
</reference>
<dbReference type="Gene3D" id="3.40.50.2000">
    <property type="entry name" value="Glycogen Phosphorylase B"/>
    <property type="match status" value="1"/>
</dbReference>
<dbReference type="Pfam" id="PF13692">
    <property type="entry name" value="Glyco_trans_1_4"/>
    <property type="match status" value="1"/>
</dbReference>
<dbReference type="SUPFAM" id="SSF53756">
    <property type="entry name" value="UDP-Glycosyltransferase/glycogen phosphorylase"/>
    <property type="match status" value="1"/>
</dbReference>
<name>A0A498JJV2_MALDO</name>
<dbReference type="InterPro" id="IPR041693">
    <property type="entry name" value="Glyco_trans_4_5"/>
</dbReference>
<evidence type="ECO:0000313" key="1">
    <source>
        <dbReference type="EMBL" id="RXH95830.1"/>
    </source>
</evidence>
<comment type="caution">
    <text evidence="1">The sequence shown here is derived from an EMBL/GenBank/DDBJ whole genome shotgun (WGS) entry which is preliminary data.</text>
</comment>
<dbReference type="EMBL" id="RDQH01000332">
    <property type="protein sequence ID" value="RXH95830.1"/>
    <property type="molecule type" value="Genomic_DNA"/>
</dbReference>